<comment type="caution">
    <text evidence="5">The sequence shown here is derived from an EMBL/GenBank/DDBJ whole genome shotgun (WGS) entry which is preliminary data.</text>
</comment>
<keyword evidence="1 5" id="KW-0328">Glycosyltransferase</keyword>
<dbReference type="RefSeq" id="WP_394161211.1">
    <property type="nucleotide sequence ID" value="NZ_JBHGCJ010000001.1"/>
</dbReference>
<reference evidence="5 6" key="1">
    <citation type="submission" date="2024-09" db="EMBL/GenBank/DDBJ databases">
        <authorList>
            <consortium name="All-Russian atlas of soil microorganisms"/>
            <consortium name="as a basis for the search for new antimicrobial producers and enzymes with unique properties"/>
            <person name="Sokolova E.A."/>
            <person name="Voronina E.N."/>
        </authorList>
    </citation>
    <scope>NUCLEOTIDE SEQUENCE [LARGE SCALE GENOMIC DNA]</scope>
    <source>
        <strain evidence="5 6">AF-22b-331.1</strain>
    </source>
</reference>
<dbReference type="PANTHER" id="PTHR12526">
    <property type="entry name" value="GLYCOSYLTRANSFERASE"/>
    <property type="match status" value="1"/>
</dbReference>
<evidence type="ECO:0000313" key="6">
    <source>
        <dbReference type="Proteomes" id="UP001605261"/>
    </source>
</evidence>
<evidence type="ECO:0000256" key="2">
    <source>
        <dbReference type="ARBA" id="ARBA00022679"/>
    </source>
</evidence>
<accession>A0ABW7CT47</accession>
<protein>
    <submittedName>
        <fullName evidence="5">Glycosyltransferase family 4 protein</fullName>
        <ecNumber evidence="5">2.4.-.-</ecNumber>
    </submittedName>
</protein>
<dbReference type="CDD" id="cd03801">
    <property type="entry name" value="GT4_PimA-like"/>
    <property type="match status" value="1"/>
</dbReference>
<organism evidence="5 6">
    <name type="scientific">Stenotrophomonas nematodicola</name>
    <dbReference type="NCBI Taxonomy" id="2656746"/>
    <lineage>
        <taxon>Bacteria</taxon>
        <taxon>Pseudomonadati</taxon>
        <taxon>Pseudomonadota</taxon>
        <taxon>Gammaproteobacteria</taxon>
        <taxon>Lysobacterales</taxon>
        <taxon>Lysobacteraceae</taxon>
        <taxon>Stenotrophomonas</taxon>
    </lineage>
</organism>
<gene>
    <name evidence="5" type="ORF">ACEU0G_001610</name>
</gene>
<dbReference type="EMBL" id="JBHGCJ010000001">
    <property type="protein sequence ID" value="MFG6108137.1"/>
    <property type="molecule type" value="Genomic_DNA"/>
</dbReference>
<dbReference type="InterPro" id="IPR028098">
    <property type="entry name" value="Glyco_trans_4-like_N"/>
</dbReference>
<dbReference type="SUPFAM" id="SSF53756">
    <property type="entry name" value="UDP-Glycosyltransferase/glycogen phosphorylase"/>
    <property type="match status" value="1"/>
</dbReference>
<evidence type="ECO:0000313" key="5">
    <source>
        <dbReference type="EMBL" id="MFG6108137.1"/>
    </source>
</evidence>
<dbReference type="EC" id="2.4.-.-" evidence="5"/>
<evidence type="ECO:0000259" key="3">
    <source>
        <dbReference type="Pfam" id="PF00534"/>
    </source>
</evidence>
<proteinExistence type="predicted"/>
<dbReference type="Gene3D" id="3.40.50.2000">
    <property type="entry name" value="Glycogen Phosphorylase B"/>
    <property type="match status" value="2"/>
</dbReference>
<feature type="domain" description="Glycosyl transferase family 1" evidence="3">
    <location>
        <begin position="225"/>
        <end position="383"/>
    </location>
</feature>
<keyword evidence="2 5" id="KW-0808">Transferase</keyword>
<feature type="domain" description="Glycosyltransferase subfamily 4-like N-terminal" evidence="4">
    <location>
        <begin position="35"/>
        <end position="212"/>
    </location>
</feature>
<dbReference type="Pfam" id="PF13439">
    <property type="entry name" value="Glyco_transf_4"/>
    <property type="match status" value="1"/>
</dbReference>
<dbReference type="Proteomes" id="UP001605261">
    <property type="component" value="Unassembled WGS sequence"/>
</dbReference>
<dbReference type="Pfam" id="PF00534">
    <property type="entry name" value="Glycos_transf_1"/>
    <property type="match status" value="1"/>
</dbReference>
<name>A0ABW7CT47_9GAMM</name>
<sequence>MSGTVAADAAKPRPRLLVLASTYPRWHGDPEPGFVHELSRHLAARFEVTVLCPHASGALPRERMDGVDVIRYRYAPARWERLVNDGGIVGNLRHRPWTALLLPGFLLGQLWSLRQLLRTLRPDVIHAHWILPQALMVALLQTVGTRTPPTLVTSHGADLFALRGRLPMGLKRLAMRRMQASSVVSNAMREPMLALGADPASLAVAPMGVDLQHRFTPDARTQRADHQLLFVGRLVEKKGLTHLLDALPRVLERHPHATLSIAGFGPELVACQQQVERLGLQAHVRFLGALSQDALPDLYRRSSMLITPFVQARSGDQEGLGLVMVEALGCGCPVVTTRLPAIRELQDGPWPPYLAEPGDADSLAAQINALLDDPSAAHAWVQQLRPSLLRRFDHAAVAAGYSARLEGLMVAERRPQTSDTP</sequence>
<evidence type="ECO:0000256" key="1">
    <source>
        <dbReference type="ARBA" id="ARBA00022676"/>
    </source>
</evidence>
<dbReference type="PANTHER" id="PTHR12526:SF510">
    <property type="entry name" value="D-INOSITOL 3-PHOSPHATE GLYCOSYLTRANSFERASE"/>
    <property type="match status" value="1"/>
</dbReference>
<keyword evidence="6" id="KW-1185">Reference proteome</keyword>
<dbReference type="GO" id="GO:0016757">
    <property type="term" value="F:glycosyltransferase activity"/>
    <property type="evidence" value="ECO:0007669"/>
    <property type="project" value="UniProtKB-KW"/>
</dbReference>
<evidence type="ECO:0000259" key="4">
    <source>
        <dbReference type="Pfam" id="PF13439"/>
    </source>
</evidence>
<dbReference type="InterPro" id="IPR001296">
    <property type="entry name" value="Glyco_trans_1"/>
</dbReference>